<feature type="domain" description="DNA polymerase III subunit gamma/tau helical lid" evidence="10">
    <location>
        <begin position="54"/>
        <end position="101"/>
    </location>
</feature>
<dbReference type="Gene3D" id="1.20.272.10">
    <property type="match status" value="1"/>
</dbReference>
<comment type="caution">
    <text evidence="11">The sequence shown here is derived from an EMBL/GenBank/DDBJ whole genome shotgun (WGS) entry which is preliminary data.</text>
</comment>
<dbReference type="SUPFAM" id="SSF48019">
    <property type="entry name" value="post-AAA+ oligomerization domain-like"/>
    <property type="match status" value="1"/>
</dbReference>
<dbReference type="InterPro" id="IPR022754">
    <property type="entry name" value="DNA_pol_III_gamma-3"/>
</dbReference>
<evidence type="ECO:0000259" key="10">
    <source>
        <dbReference type="Pfam" id="PF22608"/>
    </source>
</evidence>
<dbReference type="Gene3D" id="1.10.8.60">
    <property type="match status" value="1"/>
</dbReference>
<dbReference type="InterPro" id="IPR027417">
    <property type="entry name" value="P-loop_NTPase"/>
</dbReference>
<name>X1RRD3_9ZZZZ</name>
<dbReference type="CDD" id="cd18137">
    <property type="entry name" value="HLD_clamp_pol_III_gamma_tau"/>
    <property type="match status" value="1"/>
</dbReference>
<dbReference type="Gene3D" id="3.40.50.300">
    <property type="entry name" value="P-loop containing nucleotide triphosphate hydrolases"/>
    <property type="match status" value="1"/>
</dbReference>
<evidence type="ECO:0000256" key="7">
    <source>
        <dbReference type="ARBA" id="ARBA00022840"/>
    </source>
</evidence>
<dbReference type="FunFam" id="1.10.8.60:FF:000013">
    <property type="entry name" value="DNA polymerase III subunit gamma/tau"/>
    <property type="match status" value="1"/>
</dbReference>
<dbReference type="PANTHER" id="PTHR11669:SF0">
    <property type="entry name" value="PROTEIN STICHEL-LIKE 2"/>
    <property type="match status" value="1"/>
</dbReference>
<keyword evidence="2" id="KW-0808">Transferase</keyword>
<protein>
    <submittedName>
        <fullName evidence="11">Uncharacterized protein</fullName>
    </submittedName>
</protein>
<evidence type="ECO:0000313" key="11">
    <source>
        <dbReference type="EMBL" id="GAI83287.1"/>
    </source>
</evidence>
<evidence type="ECO:0000256" key="8">
    <source>
        <dbReference type="SAM" id="MobiDB-lite"/>
    </source>
</evidence>
<keyword evidence="4" id="KW-0479">Metal-binding</keyword>
<evidence type="ECO:0000256" key="4">
    <source>
        <dbReference type="ARBA" id="ARBA00022723"/>
    </source>
</evidence>
<comment type="similarity">
    <text evidence="1">Belongs to the DnaX/STICHEL family.</text>
</comment>
<dbReference type="GO" id="GO:0003887">
    <property type="term" value="F:DNA-directed DNA polymerase activity"/>
    <property type="evidence" value="ECO:0007669"/>
    <property type="project" value="InterPro"/>
</dbReference>
<dbReference type="GO" id="GO:0003677">
    <property type="term" value="F:DNA binding"/>
    <property type="evidence" value="ECO:0007669"/>
    <property type="project" value="InterPro"/>
</dbReference>
<accession>X1RRD3</accession>
<keyword evidence="3" id="KW-0548">Nucleotidyltransferase</keyword>
<evidence type="ECO:0000259" key="9">
    <source>
        <dbReference type="Pfam" id="PF12169"/>
    </source>
</evidence>
<dbReference type="InterPro" id="IPR050238">
    <property type="entry name" value="DNA_Rep/Repair_Clamp_Loader"/>
</dbReference>
<dbReference type="InterPro" id="IPR008921">
    <property type="entry name" value="DNA_pol3_clamp-load_cplx_C"/>
</dbReference>
<sequence>MLTNPAFNALLKTLEEPPSHVVFIFATTTPHKLPPTIVSRCQRFDFRKIATSDILTRLEQIVKKENIVITPEALGLIAEGAENSMRDAEKVLDQAISYTEGNVSEKDVANLLGMVEKRYLFKFTENLARADTLANISLVDQLLDEGKDPQWLIKSWQKWLRNLMVLKMGGEDLTFLSSVERKEAKSQASHFSLKEIVRFIDLLSKTRQSMVFSSQPQIHLELLMVELSSDFEMDNLALREPELAKIYQRILKLEEKLTAKSSSPMTQEKKEPKKEKKKEKKEEISLPTLETSPDKVSYGKGDEDKKFHQKWKLMVKEIEERKKTLA</sequence>
<dbReference type="Pfam" id="PF13177">
    <property type="entry name" value="DNA_pol3_delta2"/>
    <property type="match status" value="1"/>
</dbReference>
<dbReference type="Pfam" id="PF22608">
    <property type="entry name" value="DNAX_ATPase_lid"/>
    <property type="match status" value="1"/>
</dbReference>
<evidence type="ECO:0000256" key="1">
    <source>
        <dbReference type="ARBA" id="ARBA00006360"/>
    </source>
</evidence>
<feature type="domain" description="DNA polymerase III gamma subunit" evidence="9">
    <location>
        <begin position="103"/>
        <end position="229"/>
    </location>
</feature>
<feature type="non-terminal residue" evidence="11">
    <location>
        <position position="326"/>
    </location>
</feature>
<gene>
    <name evidence="11" type="ORF">S12H4_14625</name>
</gene>
<dbReference type="AlphaFoldDB" id="X1RRD3"/>
<dbReference type="GO" id="GO:0005524">
    <property type="term" value="F:ATP binding"/>
    <property type="evidence" value="ECO:0007669"/>
    <property type="project" value="UniProtKB-KW"/>
</dbReference>
<dbReference type="GO" id="GO:0046872">
    <property type="term" value="F:metal ion binding"/>
    <property type="evidence" value="ECO:0007669"/>
    <property type="project" value="UniProtKB-KW"/>
</dbReference>
<dbReference type="GO" id="GO:0006261">
    <property type="term" value="P:DNA-templated DNA replication"/>
    <property type="evidence" value="ECO:0007669"/>
    <property type="project" value="TreeGrafter"/>
</dbReference>
<dbReference type="SUPFAM" id="SSF52540">
    <property type="entry name" value="P-loop containing nucleoside triphosphate hydrolases"/>
    <property type="match status" value="1"/>
</dbReference>
<keyword evidence="5" id="KW-0547">Nucleotide-binding</keyword>
<proteinExistence type="inferred from homology"/>
<dbReference type="InterPro" id="IPR045085">
    <property type="entry name" value="HLD_clamp_pol_III_gamma_tau"/>
</dbReference>
<evidence type="ECO:0000256" key="6">
    <source>
        <dbReference type="ARBA" id="ARBA00022833"/>
    </source>
</evidence>
<keyword evidence="6" id="KW-0862">Zinc</keyword>
<dbReference type="EMBL" id="BARW01006982">
    <property type="protein sequence ID" value="GAI83287.1"/>
    <property type="molecule type" value="Genomic_DNA"/>
</dbReference>
<evidence type="ECO:0000256" key="3">
    <source>
        <dbReference type="ARBA" id="ARBA00022695"/>
    </source>
</evidence>
<keyword evidence="7" id="KW-0067">ATP-binding</keyword>
<dbReference type="Pfam" id="PF12169">
    <property type="entry name" value="DNA_pol3_gamma3"/>
    <property type="match status" value="1"/>
</dbReference>
<feature type="compositionally biased region" description="Basic and acidic residues" evidence="8">
    <location>
        <begin position="267"/>
        <end position="284"/>
    </location>
</feature>
<organism evidence="11">
    <name type="scientific">marine sediment metagenome</name>
    <dbReference type="NCBI Taxonomy" id="412755"/>
    <lineage>
        <taxon>unclassified sequences</taxon>
        <taxon>metagenomes</taxon>
        <taxon>ecological metagenomes</taxon>
    </lineage>
</organism>
<evidence type="ECO:0000256" key="5">
    <source>
        <dbReference type="ARBA" id="ARBA00022741"/>
    </source>
</evidence>
<evidence type="ECO:0000256" key="2">
    <source>
        <dbReference type="ARBA" id="ARBA00022679"/>
    </source>
</evidence>
<reference evidence="11" key="1">
    <citation type="journal article" date="2014" name="Front. Microbiol.">
        <title>High frequency of phylogenetically diverse reductive dehalogenase-homologous genes in deep subseafloor sedimentary metagenomes.</title>
        <authorList>
            <person name="Kawai M."/>
            <person name="Futagami T."/>
            <person name="Toyoda A."/>
            <person name="Takaki Y."/>
            <person name="Nishi S."/>
            <person name="Hori S."/>
            <person name="Arai W."/>
            <person name="Tsubouchi T."/>
            <person name="Morono Y."/>
            <person name="Uchiyama I."/>
            <person name="Ito T."/>
            <person name="Fujiyama A."/>
            <person name="Inagaki F."/>
            <person name="Takami H."/>
        </authorList>
    </citation>
    <scope>NUCLEOTIDE SEQUENCE</scope>
    <source>
        <strain evidence="11">Expedition CK06-06</strain>
    </source>
</reference>
<dbReference type="PANTHER" id="PTHR11669">
    <property type="entry name" value="REPLICATION FACTOR C / DNA POLYMERASE III GAMMA-TAU SUBUNIT"/>
    <property type="match status" value="1"/>
</dbReference>
<feature type="region of interest" description="Disordered" evidence="8">
    <location>
        <begin position="258"/>
        <end position="303"/>
    </location>
</feature>